<dbReference type="InterPro" id="IPR011990">
    <property type="entry name" value="TPR-like_helical_dom_sf"/>
</dbReference>
<evidence type="ECO:0000256" key="1">
    <source>
        <dbReference type="ARBA" id="ARBA00022737"/>
    </source>
</evidence>
<accession>A0A926S5X9</accession>
<evidence type="ECO:0000256" key="3">
    <source>
        <dbReference type="PROSITE-ProRule" id="PRU00339"/>
    </source>
</evidence>
<dbReference type="Proteomes" id="UP000598467">
    <property type="component" value="Unassembled WGS sequence"/>
</dbReference>
<dbReference type="SUPFAM" id="SSF48452">
    <property type="entry name" value="TPR-like"/>
    <property type="match status" value="2"/>
</dbReference>
<feature type="repeat" description="TPR" evidence="3">
    <location>
        <begin position="46"/>
        <end position="79"/>
    </location>
</feature>
<evidence type="ECO:0000313" key="5">
    <source>
        <dbReference type="Proteomes" id="UP000598467"/>
    </source>
</evidence>
<dbReference type="Pfam" id="PF13432">
    <property type="entry name" value="TPR_16"/>
    <property type="match status" value="2"/>
</dbReference>
<comment type="caution">
    <text evidence="4">The sequence shown here is derived from an EMBL/GenBank/DDBJ whole genome shotgun (WGS) entry which is preliminary data.</text>
</comment>
<dbReference type="RefSeq" id="WP_190291312.1">
    <property type="nucleotide sequence ID" value="NZ_JABFCZ010000010.1"/>
</dbReference>
<dbReference type="SMART" id="SM00028">
    <property type="entry name" value="TPR"/>
    <property type="match status" value="6"/>
</dbReference>
<dbReference type="InterPro" id="IPR019734">
    <property type="entry name" value="TPR_rpt"/>
</dbReference>
<name>A0A926S5X9_9HYPH</name>
<dbReference type="SUPFAM" id="SSF53756">
    <property type="entry name" value="UDP-Glycosyltransferase/glycogen phosphorylase"/>
    <property type="match status" value="1"/>
</dbReference>
<dbReference type="Gene3D" id="1.25.40.10">
    <property type="entry name" value="Tetratricopeptide repeat domain"/>
    <property type="match status" value="1"/>
</dbReference>
<dbReference type="AlphaFoldDB" id="A0A926S5X9"/>
<feature type="repeat" description="TPR" evidence="3">
    <location>
        <begin position="150"/>
        <end position="183"/>
    </location>
</feature>
<organism evidence="4 5">
    <name type="scientific">Roseibium aggregatum</name>
    <dbReference type="NCBI Taxonomy" id="187304"/>
    <lineage>
        <taxon>Bacteria</taxon>
        <taxon>Pseudomonadati</taxon>
        <taxon>Pseudomonadota</taxon>
        <taxon>Alphaproteobacteria</taxon>
        <taxon>Hyphomicrobiales</taxon>
        <taxon>Stappiaceae</taxon>
        <taxon>Roseibium</taxon>
    </lineage>
</organism>
<gene>
    <name evidence="4" type="ORF">HK439_10225</name>
</gene>
<evidence type="ECO:0000313" key="4">
    <source>
        <dbReference type="EMBL" id="MBD1546640.1"/>
    </source>
</evidence>
<protein>
    <submittedName>
        <fullName evidence="4">Tetratricopeptide repeat protein</fullName>
    </submittedName>
</protein>
<reference evidence="4" key="1">
    <citation type="submission" date="2020-05" db="EMBL/GenBank/DDBJ databases">
        <title>Identification of trans-AT polyketide cluster in two marine bacteria, producers of a novel glutaramide-containing polyketide sesbanimide D and analogs.</title>
        <authorList>
            <person name="Kacar D."/>
            <person name="Rodriguez P."/>
            <person name="Canedo L."/>
            <person name="Gonzalez E."/>
            <person name="Galan B."/>
            <person name="De La Calle F."/>
            <person name="Garcia J.L."/>
        </authorList>
    </citation>
    <scope>NUCLEOTIDE SEQUENCE</scope>
    <source>
        <strain evidence="4">PHM038</strain>
    </source>
</reference>
<dbReference type="PROSITE" id="PS50005">
    <property type="entry name" value="TPR"/>
    <property type="match status" value="3"/>
</dbReference>
<dbReference type="PANTHER" id="PTHR44943:SF8">
    <property type="entry name" value="TPR REPEAT-CONTAINING PROTEIN MJ0263"/>
    <property type="match status" value="1"/>
</dbReference>
<proteinExistence type="predicted"/>
<keyword evidence="2 3" id="KW-0802">TPR repeat</keyword>
<dbReference type="PANTHER" id="PTHR44943">
    <property type="entry name" value="CELLULOSE SYNTHASE OPERON PROTEIN C"/>
    <property type="match status" value="1"/>
</dbReference>
<sequence>MATKLAPKPNPLLEKLKKALALQQAGEVEKAQKIYKLVVKKAPNSPDANHLLGVSYRQLGDPKQAFEYIQKAIRLAPDRAPYYANLARTMSDIAFTEPESILAVAEKALSLDPNLLEALNLKAISLSRMDRKLEAEEIFQFLIVKYPNYPDAFRNYGILLRDEKVYDKAIAFFNKTTLLDPGNPENYVERARARLACEDFKNSESELADALERFPDNGNIKHEVARLLFKMGETGEGLKYAIAAHEDSPRDYHRLVTLGVHYLMLDQPEKAYEKFKKARELAPESFVGLDWNLSLASLALGDLETGWRLHRSRFDDKASQVIRRTFDVPAWEGEDISDKTVLVWADQGLGDALKAGTMLPDLIERAGKVIIELSKKATPWYKKSFPEALCRPAAFDAEKKAIYSDYDVHANITDLARFFRNSLDDFKTAKRPAYAFDQEQAQGYLKRLKEHGRDKPIIGVGWRSMNLAVSRARLYLSAPQFAPIMDFKDVTFVNLQYAAVKREIDFLKAKTKGAFVSLDDVDLLDDLLAAAALTACCDLVVTANTSVAEIAGVLDVPSFRFGQNEPPLLLGQENPPWHPSQRYFLLTSKKPATAVVPDLKAAISEWLETYSPERRDKRLGLA</sequence>
<dbReference type="InterPro" id="IPR051685">
    <property type="entry name" value="Ycf3/AcsC/BcsC/TPR_MFPF"/>
</dbReference>
<evidence type="ECO:0000256" key="2">
    <source>
        <dbReference type="ARBA" id="ARBA00022803"/>
    </source>
</evidence>
<dbReference type="EMBL" id="JABFCZ010000010">
    <property type="protein sequence ID" value="MBD1546640.1"/>
    <property type="molecule type" value="Genomic_DNA"/>
</dbReference>
<keyword evidence="1" id="KW-0677">Repeat</keyword>
<feature type="repeat" description="TPR" evidence="3">
    <location>
        <begin position="252"/>
        <end position="285"/>
    </location>
</feature>